<reference evidence="3 4" key="1">
    <citation type="journal article" date="2010" name="J. Bacteriol.">
        <title>Genome sequence of Fulvimarina pelagi HTCC2506T, a Mn(II)-oxidizing alphaproteobacterium possessing an aerobic anoxygenic photosynthetic gene cluster and Xanthorhodopsin.</title>
        <authorList>
            <person name="Kang I."/>
            <person name="Oh H.M."/>
            <person name="Lim S.I."/>
            <person name="Ferriera S."/>
            <person name="Giovannoni S.J."/>
            <person name="Cho J.C."/>
        </authorList>
    </citation>
    <scope>NUCLEOTIDE SEQUENCE [LARGE SCALE GENOMIC DNA]</scope>
    <source>
        <strain evidence="3 4">HTCC2506</strain>
    </source>
</reference>
<feature type="transmembrane region" description="Helical" evidence="2">
    <location>
        <begin position="44"/>
        <end position="61"/>
    </location>
</feature>
<evidence type="ECO:0000313" key="3">
    <source>
        <dbReference type="EMBL" id="EAU42167.1"/>
    </source>
</evidence>
<feature type="transmembrane region" description="Helical" evidence="2">
    <location>
        <begin position="12"/>
        <end position="32"/>
    </location>
</feature>
<protein>
    <submittedName>
        <fullName evidence="3">Uncharacterized protein</fullName>
    </submittedName>
</protein>
<sequence>MSPRSLTLEIIAVLSGTIIGKLVFDGVSALFFDDSFFDLFISPGRWIVALATVVLFSIIYQKLPATPAALACLLVGTVITWTFFGLAFESGHSTVVLIFMTLLFSAIALLTYRFVHANAAVRRVASDMTGSAEGEDAPLGGGRKDGRSED</sequence>
<name>Q0G2L4_9HYPH</name>
<dbReference type="AlphaFoldDB" id="Q0G2L4"/>
<gene>
    <name evidence="3" type="ORF">FP2506_17079</name>
</gene>
<organism evidence="3 4">
    <name type="scientific">Fulvimarina pelagi HTCC2506</name>
    <dbReference type="NCBI Taxonomy" id="314231"/>
    <lineage>
        <taxon>Bacteria</taxon>
        <taxon>Pseudomonadati</taxon>
        <taxon>Pseudomonadota</taxon>
        <taxon>Alphaproteobacteria</taxon>
        <taxon>Hyphomicrobiales</taxon>
        <taxon>Aurantimonadaceae</taxon>
        <taxon>Fulvimarina</taxon>
    </lineage>
</organism>
<dbReference type="STRING" id="217511.GCA_001463845_03161"/>
<dbReference type="HOGENOM" id="CLU_1737893_0_0_5"/>
<proteinExistence type="predicted"/>
<keyword evidence="4" id="KW-1185">Reference proteome</keyword>
<dbReference type="EMBL" id="AATP01000002">
    <property type="protein sequence ID" value="EAU42167.1"/>
    <property type="molecule type" value="Genomic_DNA"/>
</dbReference>
<evidence type="ECO:0000313" key="4">
    <source>
        <dbReference type="Proteomes" id="UP000004310"/>
    </source>
</evidence>
<keyword evidence="2" id="KW-1133">Transmembrane helix</keyword>
<accession>Q0G2L4</accession>
<comment type="caution">
    <text evidence="3">The sequence shown here is derived from an EMBL/GenBank/DDBJ whole genome shotgun (WGS) entry which is preliminary data.</text>
</comment>
<feature type="transmembrane region" description="Helical" evidence="2">
    <location>
        <begin position="94"/>
        <end position="115"/>
    </location>
</feature>
<evidence type="ECO:0000256" key="2">
    <source>
        <dbReference type="SAM" id="Phobius"/>
    </source>
</evidence>
<dbReference type="Proteomes" id="UP000004310">
    <property type="component" value="Unassembled WGS sequence"/>
</dbReference>
<feature type="region of interest" description="Disordered" evidence="1">
    <location>
        <begin position="130"/>
        <end position="150"/>
    </location>
</feature>
<feature type="transmembrane region" description="Helical" evidence="2">
    <location>
        <begin position="68"/>
        <end position="88"/>
    </location>
</feature>
<evidence type="ECO:0000256" key="1">
    <source>
        <dbReference type="SAM" id="MobiDB-lite"/>
    </source>
</evidence>
<keyword evidence="2" id="KW-0472">Membrane</keyword>
<dbReference type="RefSeq" id="WP_007068535.1">
    <property type="nucleotide sequence ID" value="NZ_DS022272.1"/>
</dbReference>
<keyword evidence="2" id="KW-0812">Transmembrane</keyword>
<dbReference type="eggNOG" id="ENOG5031CET">
    <property type="taxonomic scope" value="Bacteria"/>
</dbReference>